<gene>
    <name evidence="2" type="ordered locus">Acid_4026</name>
</gene>
<dbReference type="AlphaFoldDB" id="Q01ZC4"/>
<proteinExistence type="predicted"/>
<dbReference type="HOGENOM" id="CLU_202489_0_0_0"/>
<feature type="transmembrane region" description="Helical" evidence="1">
    <location>
        <begin position="7"/>
        <end position="29"/>
    </location>
</feature>
<dbReference type="EMBL" id="CP000473">
    <property type="protein sequence ID" value="ABJ84991.1"/>
    <property type="molecule type" value="Genomic_DNA"/>
</dbReference>
<dbReference type="eggNOG" id="ENOG5033FY2">
    <property type="taxonomic scope" value="Bacteria"/>
</dbReference>
<evidence type="ECO:0000313" key="2">
    <source>
        <dbReference type="EMBL" id="ABJ84991.1"/>
    </source>
</evidence>
<dbReference type="InParanoid" id="Q01ZC4"/>
<evidence type="ECO:0000256" key="1">
    <source>
        <dbReference type="SAM" id="Phobius"/>
    </source>
</evidence>
<protein>
    <submittedName>
        <fullName evidence="2">Uncharacterized protein</fullName>
    </submittedName>
</protein>
<reference evidence="2" key="1">
    <citation type="submission" date="2006-10" db="EMBL/GenBank/DDBJ databases">
        <title>Complete sequence of Solibacter usitatus Ellin6076.</title>
        <authorList>
            <consortium name="US DOE Joint Genome Institute"/>
            <person name="Copeland A."/>
            <person name="Lucas S."/>
            <person name="Lapidus A."/>
            <person name="Barry K."/>
            <person name="Detter J.C."/>
            <person name="Glavina del Rio T."/>
            <person name="Hammon N."/>
            <person name="Israni S."/>
            <person name="Dalin E."/>
            <person name="Tice H."/>
            <person name="Pitluck S."/>
            <person name="Thompson L.S."/>
            <person name="Brettin T."/>
            <person name="Bruce D."/>
            <person name="Han C."/>
            <person name="Tapia R."/>
            <person name="Gilna P."/>
            <person name="Schmutz J."/>
            <person name="Larimer F."/>
            <person name="Land M."/>
            <person name="Hauser L."/>
            <person name="Kyrpides N."/>
            <person name="Mikhailova N."/>
            <person name="Janssen P.H."/>
            <person name="Kuske C.R."/>
            <person name="Richardson P."/>
        </authorList>
    </citation>
    <scope>NUCLEOTIDE SEQUENCE</scope>
    <source>
        <strain evidence="2">Ellin6076</strain>
    </source>
</reference>
<keyword evidence="1" id="KW-1133">Transmembrane helix</keyword>
<feature type="transmembrane region" description="Helical" evidence="1">
    <location>
        <begin position="49"/>
        <end position="66"/>
    </location>
</feature>
<dbReference type="STRING" id="234267.Acid_4026"/>
<keyword evidence="1" id="KW-0812">Transmembrane</keyword>
<sequence>MHRQGMVSIWFFIGALLLLYGVLILGAGLYELSNPPAHPVVRADLHAGIWWGALLLILGAVYSVKFRPGKL</sequence>
<dbReference type="KEGG" id="sus:Acid_4026"/>
<organism evidence="2">
    <name type="scientific">Solibacter usitatus (strain Ellin6076)</name>
    <dbReference type="NCBI Taxonomy" id="234267"/>
    <lineage>
        <taxon>Bacteria</taxon>
        <taxon>Pseudomonadati</taxon>
        <taxon>Acidobacteriota</taxon>
        <taxon>Terriglobia</taxon>
        <taxon>Bryobacterales</taxon>
        <taxon>Solibacteraceae</taxon>
        <taxon>Candidatus Solibacter</taxon>
    </lineage>
</organism>
<keyword evidence="1" id="KW-0472">Membrane</keyword>
<name>Q01ZC4_SOLUE</name>
<accession>Q01ZC4</accession>